<dbReference type="RefSeq" id="WP_155358152.1">
    <property type="nucleotide sequence ID" value="NZ_BAAAHL010000034.1"/>
</dbReference>
<evidence type="ECO:0000313" key="2">
    <source>
        <dbReference type="Proteomes" id="UP000331127"/>
    </source>
</evidence>
<evidence type="ECO:0008006" key="3">
    <source>
        <dbReference type="Google" id="ProtNLM"/>
    </source>
</evidence>
<dbReference type="InterPro" id="IPR027417">
    <property type="entry name" value="P-loop_NTPase"/>
</dbReference>
<dbReference type="AlphaFoldDB" id="A0A5M3X428"/>
<proteinExistence type="predicted"/>
<dbReference type="OrthoDB" id="9133683at2"/>
<organism evidence="1 2">
    <name type="scientific">Acrocarpospora macrocephala</name>
    <dbReference type="NCBI Taxonomy" id="150177"/>
    <lineage>
        <taxon>Bacteria</taxon>
        <taxon>Bacillati</taxon>
        <taxon>Actinomycetota</taxon>
        <taxon>Actinomycetes</taxon>
        <taxon>Streptosporangiales</taxon>
        <taxon>Streptosporangiaceae</taxon>
        <taxon>Acrocarpospora</taxon>
    </lineage>
</organism>
<evidence type="ECO:0000313" key="1">
    <source>
        <dbReference type="EMBL" id="GES12868.1"/>
    </source>
</evidence>
<sequence length="115" mass="12925">MAEFFKIALCGAPGAGKSTAAQIVHRFCESGKLPFSLIKLADPLYEAQSAVYRCAGRELDHFYRKDGELLNFLGHYMRKINSMVLQDRFSARLNEIQRTHRLTSGPGLINQKPVP</sequence>
<name>A0A5M3X428_9ACTN</name>
<dbReference type="Proteomes" id="UP000331127">
    <property type="component" value="Unassembled WGS sequence"/>
</dbReference>
<accession>A0A5M3X428</accession>
<comment type="caution">
    <text evidence="1">The sequence shown here is derived from an EMBL/GenBank/DDBJ whole genome shotgun (WGS) entry which is preliminary data.</text>
</comment>
<dbReference type="SUPFAM" id="SSF52540">
    <property type="entry name" value="P-loop containing nucleoside triphosphate hydrolases"/>
    <property type="match status" value="1"/>
</dbReference>
<keyword evidence="2" id="KW-1185">Reference proteome</keyword>
<gene>
    <name evidence="1" type="ORF">Amac_064650</name>
</gene>
<protein>
    <recommendedName>
        <fullName evidence="3">NadR/Ttd14 AAA domain-containing protein</fullName>
    </recommendedName>
</protein>
<dbReference type="EMBL" id="BLAE01000040">
    <property type="protein sequence ID" value="GES12868.1"/>
    <property type="molecule type" value="Genomic_DNA"/>
</dbReference>
<reference evidence="1 2" key="1">
    <citation type="submission" date="2019-10" db="EMBL/GenBank/DDBJ databases">
        <title>Whole genome shotgun sequence of Acrocarpospora macrocephala NBRC 16266.</title>
        <authorList>
            <person name="Ichikawa N."/>
            <person name="Kimura A."/>
            <person name="Kitahashi Y."/>
            <person name="Komaki H."/>
            <person name="Oguchi A."/>
        </authorList>
    </citation>
    <scope>NUCLEOTIDE SEQUENCE [LARGE SCALE GENOMIC DNA]</scope>
    <source>
        <strain evidence="1 2">NBRC 16266</strain>
    </source>
</reference>